<organism evidence="3 4">
    <name type="scientific">Musa balbisiana</name>
    <name type="common">Banana</name>
    <dbReference type="NCBI Taxonomy" id="52838"/>
    <lineage>
        <taxon>Eukaryota</taxon>
        <taxon>Viridiplantae</taxon>
        <taxon>Streptophyta</taxon>
        <taxon>Embryophyta</taxon>
        <taxon>Tracheophyta</taxon>
        <taxon>Spermatophyta</taxon>
        <taxon>Magnoliopsida</taxon>
        <taxon>Liliopsida</taxon>
        <taxon>Zingiberales</taxon>
        <taxon>Musaceae</taxon>
        <taxon>Musa</taxon>
    </lineage>
</organism>
<feature type="region of interest" description="Disordered" evidence="1">
    <location>
        <begin position="193"/>
        <end position="226"/>
    </location>
</feature>
<feature type="signal peptide" evidence="2">
    <location>
        <begin position="1"/>
        <end position="16"/>
    </location>
</feature>
<sequence>MWFSATFLWWSASAAGSVKFASKVKCLYTTPVLLSTSAVSGAAARAWTTTQSSGGGTSFNVSASLLRSAPCRRSPDWVVVTTISCLSDPRSSRSLAAGVSAVVSTIRLRLTEESAVAGPSRSLAAGVSGGISAIRLRLKESAVAGRMEASWREKREAVLVGAKPVKKPVTKHKAKWRSAFFHSWVLFLDRSKEPMEEKEDKGQGGGRGWENSLKRAGGQRSNNVRI</sequence>
<dbReference type="AlphaFoldDB" id="A0A4V4H938"/>
<evidence type="ECO:0000313" key="4">
    <source>
        <dbReference type="Proteomes" id="UP000317650"/>
    </source>
</evidence>
<feature type="chain" id="PRO_5020833787" description="Secreted protein" evidence="2">
    <location>
        <begin position="17"/>
        <end position="226"/>
    </location>
</feature>
<name>A0A4V4H938_MUSBA</name>
<evidence type="ECO:0008006" key="5">
    <source>
        <dbReference type="Google" id="ProtNLM"/>
    </source>
</evidence>
<proteinExistence type="predicted"/>
<dbReference type="Proteomes" id="UP000317650">
    <property type="component" value="Chromosome 8"/>
</dbReference>
<evidence type="ECO:0000256" key="2">
    <source>
        <dbReference type="SAM" id="SignalP"/>
    </source>
</evidence>
<evidence type="ECO:0000256" key="1">
    <source>
        <dbReference type="SAM" id="MobiDB-lite"/>
    </source>
</evidence>
<dbReference type="EMBL" id="PYDT01000002">
    <property type="protein sequence ID" value="THU70095.1"/>
    <property type="molecule type" value="Genomic_DNA"/>
</dbReference>
<keyword evidence="4" id="KW-1185">Reference proteome</keyword>
<keyword evidence="2" id="KW-0732">Signal</keyword>
<feature type="compositionally biased region" description="Basic and acidic residues" evidence="1">
    <location>
        <begin position="193"/>
        <end position="202"/>
    </location>
</feature>
<gene>
    <name evidence="3" type="ORF">C4D60_Mb08t21450</name>
</gene>
<reference evidence="3 4" key="1">
    <citation type="journal article" date="2019" name="Nat. Plants">
        <title>Genome sequencing of Musa balbisiana reveals subgenome evolution and function divergence in polyploid bananas.</title>
        <authorList>
            <person name="Yao X."/>
        </authorList>
    </citation>
    <scope>NUCLEOTIDE SEQUENCE [LARGE SCALE GENOMIC DNA]</scope>
    <source>
        <strain evidence="4">cv. DH-PKW</strain>
        <tissue evidence="3">Leaves</tissue>
    </source>
</reference>
<comment type="caution">
    <text evidence="3">The sequence shown here is derived from an EMBL/GenBank/DDBJ whole genome shotgun (WGS) entry which is preliminary data.</text>
</comment>
<protein>
    <recommendedName>
        <fullName evidence="5">Secreted protein</fullName>
    </recommendedName>
</protein>
<evidence type="ECO:0000313" key="3">
    <source>
        <dbReference type="EMBL" id="THU70095.1"/>
    </source>
</evidence>
<accession>A0A4V4H938</accession>